<sequence length="217" mass="23523">MAERPGSSGTAPLPVWSLPGPRGRSQSDISSFSSRRTCLLRSNVGGSGDISSQATACSVMQIFITGHMVNEGIVHNLAFSGLPETSSESSTLAVQHSPDLEGQSTLWLSISDSCSVPLNPVQKIFILQVFCTMVPTKCGKSRDALCLATITVGVHLPVVASRHDVLDPYQLQLCSAIDTRRIVHRLRFSNRSVEESENIDRKQQMTRLVALSNLFAL</sequence>
<evidence type="ECO:0000256" key="1">
    <source>
        <dbReference type="SAM" id="MobiDB-lite"/>
    </source>
</evidence>
<keyword evidence="3" id="KW-1185">Reference proteome</keyword>
<reference evidence="2 3" key="1">
    <citation type="submission" date="2018-07" db="EMBL/GenBank/DDBJ databases">
        <title>A high quality draft genome assembly of the barn swallow (H. rustica rustica).</title>
        <authorList>
            <person name="Formenti G."/>
            <person name="Chiara M."/>
            <person name="Poveda L."/>
            <person name="Francoijs K.-J."/>
            <person name="Bonisoli-Alquati A."/>
            <person name="Canova L."/>
            <person name="Gianfranceschi L."/>
            <person name="Horner D.S."/>
            <person name="Saino N."/>
        </authorList>
    </citation>
    <scope>NUCLEOTIDE SEQUENCE [LARGE SCALE GENOMIC DNA]</scope>
    <source>
        <strain evidence="2">Chelidonia</strain>
        <tissue evidence="2">Blood</tissue>
    </source>
</reference>
<dbReference type="Proteomes" id="UP000269221">
    <property type="component" value="Unassembled WGS sequence"/>
</dbReference>
<organism evidence="2 3">
    <name type="scientific">Hirundo rustica rustica</name>
    <dbReference type="NCBI Taxonomy" id="333673"/>
    <lineage>
        <taxon>Eukaryota</taxon>
        <taxon>Metazoa</taxon>
        <taxon>Chordata</taxon>
        <taxon>Craniata</taxon>
        <taxon>Vertebrata</taxon>
        <taxon>Euteleostomi</taxon>
        <taxon>Archelosauria</taxon>
        <taxon>Archosauria</taxon>
        <taxon>Dinosauria</taxon>
        <taxon>Saurischia</taxon>
        <taxon>Theropoda</taxon>
        <taxon>Coelurosauria</taxon>
        <taxon>Aves</taxon>
        <taxon>Neognathae</taxon>
        <taxon>Neoaves</taxon>
        <taxon>Telluraves</taxon>
        <taxon>Australaves</taxon>
        <taxon>Passeriformes</taxon>
        <taxon>Sylvioidea</taxon>
        <taxon>Hirundinidae</taxon>
        <taxon>Hirundo</taxon>
    </lineage>
</organism>
<gene>
    <name evidence="2" type="ORF">DUI87_10403</name>
</gene>
<dbReference type="AlphaFoldDB" id="A0A3M0KI04"/>
<dbReference type="EMBL" id="QRBI01000106">
    <property type="protein sequence ID" value="RMC12878.1"/>
    <property type="molecule type" value="Genomic_DNA"/>
</dbReference>
<comment type="caution">
    <text evidence="2">The sequence shown here is derived from an EMBL/GenBank/DDBJ whole genome shotgun (WGS) entry which is preliminary data.</text>
</comment>
<accession>A0A3M0KI04</accession>
<feature type="region of interest" description="Disordered" evidence="1">
    <location>
        <begin position="1"/>
        <end position="30"/>
    </location>
</feature>
<proteinExistence type="predicted"/>
<protein>
    <submittedName>
        <fullName evidence="2">Uncharacterized protein</fullName>
    </submittedName>
</protein>
<evidence type="ECO:0000313" key="3">
    <source>
        <dbReference type="Proteomes" id="UP000269221"/>
    </source>
</evidence>
<name>A0A3M0KI04_HIRRU</name>
<evidence type="ECO:0000313" key="2">
    <source>
        <dbReference type="EMBL" id="RMC12878.1"/>
    </source>
</evidence>
<dbReference type="STRING" id="333673.A0A3M0KI04"/>